<gene>
    <name evidence="2" type="ORF">C9374_007868</name>
</gene>
<sequence>MFWLIPVITSVILVVWLFGVRLLSVLDSSNKIIFNGRKRKNVNNSDDCSDARLEENKSIPSTRHCIAITIDDVPWKYSLPKILRRRERQQHTMISSTTQNHDLFISSISEICKILKQHNACATLMMIGNYSIRNLQKNTQLVEKFVEWLDDGVIELANHGMTNSKHASLSKTNLLMEIANCEKAVNDILLAPLNERRKLKRQAPLTSVMTKYYRPGHGFFTQEMVQACQELNYDIVLGNIYSFDPQVPLWWLNFINIALVGYVYDLVKLLSFGFLCSNDHHQIVILHDRPWTAQLLNYLLPFLQWRRYSVLKLSHMMGE</sequence>
<dbReference type="InterPro" id="IPR050248">
    <property type="entry name" value="Polysacc_deacetylase_ArnD"/>
</dbReference>
<dbReference type="RefSeq" id="XP_044545982.1">
    <property type="nucleotide sequence ID" value="XM_044697880.1"/>
</dbReference>
<dbReference type="AlphaFoldDB" id="A0AA88GKD7"/>
<comment type="caution">
    <text evidence="2">The sequence shown here is derived from an EMBL/GenBank/DDBJ whole genome shotgun (WGS) entry which is preliminary data.</text>
</comment>
<evidence type="ECO:0000259" key="1">
    <source>
        <dbReference type="PROSITE" id="PS51677"/>
    </source>
</evidence>
<keyword evidence="3" id="KW-1185">Reference proteome</keyword>
<organism evidence="2 3">
    <name type="scientific">Naegleria lovaniensis</name>
    <name type="common">Amoeba</name>
    <dbReference type="NCBI Taxonomy" id="51637"/>
    <lineage>
        <taxon>Eukaryota</taxon>
        <taxon>Discoba</taxon>
        <taxon>Heterolobosea</taxon>
        <taxon>Tetramitia</taxon>
        <taxon>Eutetramitia</taxon>
        <taxon>Vahlkampfiidae</taxon>
        <taxon>Naegleria</taxon>
    </lineage>
</organism>
<name>A0AA88GKD7_NAELO</name>
<dbReference type="Pfam" id="PF01522">
    <property type="entry name" value="Polysacc_deac_1"/>
    <property type="match status" value="1"/>
</dbReference>
<feature type="domain" description="NodB homology" evidence="1">
    <location>
        <begin position="92"/>
        <end position="311"/>
    </location>
</feature>
<protein>
    <recommendedName>
        <fullName evidence="1">NodB homology domain-containing protein</fullName>
    </recommendedName>
</protein>
<dbReference type="PANTHER" id="PTHR10587">
    <property type="entry name" value="GLYCOSYL TRANSFERASE-RELATED"/>
    <property type="match status" value="1"/>
</dbReference>
<dbReference type="InterPro" id="IPR002509">
    <property type="entry name" value="NODB_dom"/>
</dbReference>
<dbReference type="Proteomes" id="UP000816034">
    <property type="component" value="Unassembled WGS sequence"/>
</dbReference>
<proteinExistence type="predicted"/>
<dbReference type="GeneID" id="68100322"/>
<evidence type="ECO:0000313" key="3">
    <source>
        <dbReference type="Proteomes" id="UP000816034"/>
    </source>
</evidence>
<dbReference type="GO" id="GO:0005975">
    <property type="term" value="P:carbohydrate metabolic process"/>
    <property type="evidence" value="ECO:0007669"/>
    <property type="project" value="InterPro"/>
</dbReference>
<dbReference type="SUPFAM" id="SSF88713">
    <property type="entry name" value="Glycoside hydrolase/deacetylase"/>
    <property type="match status" value="1"/>
</dbReference>
<dbReference type="PROSITE" id="PS51677">
    <property type="entry name" value="NODB"/>
    <property type="match status" value="1"/>
</dbReference>
<reference evidence="2 3" key="1">
    <citation type="journal article" date="2018" name="BMC Genomics">
        <title>The genome of Naegleria lovaniensis, the basis for a comparative approach to unravel pathogenicity factors of the human pathogenic amoeba N. fowleri.</title>
        <authorList>
            <person name="Liechti N."/>
            <person name="Schurch N."/>
            <person name="Bruggmann R."/>
            <person name="Wittwer M."/>
        </authorList>
    </citation>
    <scope>NUCLEOTIDE SEQUENCE [LARGE SCALE GENOMIC DNA]</scope>
    <source>
        <strain evidence="2 3">ATCC 30569</strain>
    </source>
</reference>
<evidence type="ECO:0000313" key="2">
    <source>
        <dbReference type="EMBL" id="KAG2378720.1"/>
    </source>
</evidence>
<accession>A0AA88GKD7</accession>
<dbReference type="EMBL" id="PYSW02000031">
    <property type="protein sequence ID" value="KAG2378720.1"/>
    <property type="molecule type" value="Genomic_DNA"/>
</dbReference>
<dbReference type="GO" id="GO:0004099">
    <property type="term" value="F:chitin deacetylase activity"/>
    <property type="evidence" value="ECO:0007669"/>
    <property type="project" value="UniProtKB-ARBA"/>
</dbReference>
<dbReference type="PANTHER" id="PTHR10587:SF137">
    <property type="entry name" value="4-DEOXY-4-FORMAMIDO-L-ARABINOSE-PHOSPHOUNDECAPRENOL DEFORMYLASE ARND-RELATED"/>
    <property type="match status" value="1"/>
</dbReference>
<dbReference type="Gene3D" id="3.20.20.370">
    <property type="entry name" value="Glycoside hydrolase/deacetylase"/>
    <property type="match status" value="1"/>
</dbReference>
<dbReference type="InterPro" id="IPR011330">
    <property type="entry name" value="Glyco_hydro/deAcase_b/a-brl"/>
</dbReference>